<feature type="region of interest" description="Disordered" evidence="1">
    <location>
        <begin position="88"/>
        <end position="107"/>
    </location>
</feature>
<keyword evidence="2" id="KW-1185">Reference proteome</keyword>
<evidence type="ECO:0000313" key="3">
    <source>
        <dbReference type="WBParaSite" id="nRc.2.0.1.t40144-RA"/>
    </source>
</evidence>
<evidence type="ECO:0000256" key="1">
    <source>
        <dbReference type="SAM" id="MobiDB-lite"/>
    </source>
</evidence>
<proteinExistence type="predicted"/>
<organism evidence="2 3">
    <name type="scientific">Romanomermis culicivorax</name>
    <name type="common">Nematode worm</name>
    <dbReference type="NCBI Taxonomy" id="13658"/>
    <lineage>
        <taxon>Eukaryota</taxon>
        <taxon>Metazoa</taxon>
        <taxon>Ecdysozoa</taxon>
        <taxon>Nematoda</taxon>
        <taxon>Enoplea</taxon>
        <taxon>Dorylaimia</taxon>
        <taxon>Mermithida</taxon>
        <taxon>Mermithoidea</taxon>
        <taxon>Mermithidae</taxon>
        <taxon>Romanomermis</taxon>
    </lineage>
</organism>
<name>A0A915KNV9_ROMCU</name>
<feature type="region of interest" description="Disordered" evidence="1">
    <location>
        <begin position="44"/>
        <end position="69"/>
    </location>
</feature>
<evidence type="ECO:0000313" key="2">
    <source>
        <dbReference type="Proteomes" id="UP000887565"/>
    </source>
</evidence>
<sequence length="107" mass="12080">MAEKKEDNREEFLAISMQTFLCQVPLEPNFVTLKKSKMDKMIANWGEKNKEPLKKGDGPKDDKATSSRVNALESKVNTLIALVKYKAVGSQKESVKSQSPMAREDLY</sequence>
<protein>
    <submittedName>
        <fullName evidence="3">Uncharacterized protein</fullName>
    </submittedName>
</protein>
<accession>A0A915KNV9</accession>
<dbReference type="Proteomes" id="UP000887565">
    <property type="component" value="Unplaced"/>
</dbReference>
<reference evidence="3" key="1">
    <citation type="submission" date="2022-11" db="UniProtKB">
        <authorList>
            <consortium name="WormBaseParasite"/>
        </authorList>
    </citation>
    <scope>IDENTIFICATION</scope>
</reference>
<feature type="compositionally biased region" description="Basic and acidic residues" evidence="1">
    <location>
        <begin position="47"/>
        <end position="65"/>
    </location>
</feature>
<dbReference type="AlphaFoldDB" id="A0A915KNV9"/>
<dbReference type="WBParaSite" id="nRc.2.0.1.t40144-RA">
    <property type="protein sequence ID" value="nRc.2.0.1.t40144-RA"/>
    <property type="gene ID" value="nRc.2.0.1.g40144"/>
</dbReference>